<dbReference type="SUPFAM" id="SSF55729">
    <property type="entry name" value="Acyl-CoA N-acyltransferases (Nat)"/>
    <property type="match status" value="1"/>
</dbReference>
<evidence type="ECO:0000313" key="2">
    <source>
        <dbReference type="EMBL" id="GAS97485.1"/>
    </source>
</evidence>
<gene>
    <name evidence="2" type="ORF">RMCC_4451</name>
</gene>
<dbReference type="CDD" id="cd04301">
    <property type="entry name" value="NAT_SF"/>
    <property type="match status" value="1"/>
</dbReference>
<comment type="caution">
    <text evidence="2">The sequence shown here is derived from an EMBL/GenBank/DDBJ whole genome shotgun (WGS) entry which is preliminary data.</text>
</comment>
<dbReference type="Pfam" id="PF00583">
    <property type="entry name" value="Acetyltransf_1"/>
    <property type="match status" value="1"/>
</dbReference>
<dbReference type="Gene3D" id="3.40.630.30">
    <property type="match status" value="1"/>
</dbReference>
<name>A0A117IB68_MYCCR</name>
<feature type="domain" description="N-acetyltransferase" evidence="1">
    <location>
        <begin position="118"/>
        <end position="251"/>
    </location>
</feature>
<dbReference type="PROSITE" id="PS51186">
    <property type="entry name" value="GNAT"/>
    <property type="match status" value="1"/>
</dbReference>
<protein>
    <recommendedName>
        <fullName evidence="1">N-acetyltransferase domain-containing protein</fullName>
    </recommendedName>
</protein>
<dbReference type="AlphaFoldDB" id="A0A117IB68"/>
<dbReference type="InterPro" id="IPR016181">
    <property type="entry name" value="Acyl_CoA_acyltransferase"/>
</dbReference>
<evidence type="ECO:0000313" key="3">
    <source>
        <dbReference type="Proteomes" id="UP000069443"/>
    </source>
</evidence>
<accession>A0A117IB68</accession>
<reference evidence="3" key="2">
    <citation type="submission" date="2016-02" db="EMBL/GenBank/DDBJ databases">
        <title>Draft genome sequence of five rapidly growing Mycobacterium species.</title>
        <authorList>
            <person name="Katahira K."/>
            <person name="Gotou Y."/>
            <person name="Iida K."/>
            <person name="Ogura Y."/>
            <person name="Hayashi T."/>
        </authorList>
    </citation>
    <scope>NUCLEOTIDE SEQUENCE [LARGE SCALE GENOMIC DNA]</scope>
    <source>
        <strain evidence="3">JCM15298</strain>
    </source>
</reference>
<proteinExistence type="predicted"/>
<reference evidence="3" key="1">
    <citation type="journal article" date="2016" name="Genome Announc.">
        <title>Draft Genome Sequences of Five Rapidly Growing Mycobacterium Species, M. thermoresistibile, M. fortuitum subsp. acetamidolyticum, M. canariasense, M. brisbanense, and M. novocastrense.</title>
        <authorList>
            <person name="Katahira K."/>
            <person name="Ogura Y."/>
            <person name="Gotoh Y."/>
            <person name="Hayashi T."/>
        </authorList>
    </citation>
    <scope>NUCLEOTIDE SEQUENCE [LARGE SCALE GENOMIC DNA]</scope>
    <source>
        <strain evidence="3">JCM15298</strain>
    </source>
</reference>
<sequence length="251" mass="27548">MAYDGSLRTGAEMLGAHTVSRIGPLWLATFAEGRGFVTYRDLSGADSASTRSLVASALTHFESDPEVVEVEWKTRSHDDAPDLEAALTEHGFVPGVAESVMVGTAESLAVEVPVPEGVLLRRINSERDIRRMAQMQSEVFGEPPHLEQLLAEVDGDHETEYWIAETAGEVISAGRLNPVPGTVFAGIWGGATRPEWRGRGIYRALTAARARSALREGKTLIYSDSTSDSRQILERYGFTHITDTVPYEFRR</sequence>
<dbReference type="GO" id="GO:0016747">
    <property type="term" value="F:acyltransferase activity, transferring groups other than amino-acyl groups"/>
    <property type="evidence" value="ECO:0007669"/>
    <property type="project" value="InterPro"/>
</dbReference>
<dbReference type="Proteomes" id="UP000069443">
    <property type="component" value="Unassembled WGS sequence"/>
</dbReference>
<keyword evidence="3" id="KW-1185">Reference proteome</keyword>
<organism evidence="2 3">
    <name type="scientific">Mycolicibacterium canariasense</name>
    <name type="common">Mycobacterium canariasense</name>
    <dbReference type="NCBI Taxonomy" id="228230"/>
    <lineage>
        <taxon>Bacteria</taxon>
        <taxon>Bacillati</taxon>
        <taxon>Actinomycetota</taxon>
        <taxon>Actinomycetes</taxon>
        <taxon>Mycobacteriales</taxon>
        <taxon>Mycobacteriaceae</taxon>
        <taxon>Mycolicibacterium</taxon>
    </lineage>
</organism>
<dbReference type="EMBL" id="BCSY01000074">
    <property type="protein sequence ID" value="GAS97485.1"/>
    <property type="molecule type" value="Genomic_DNA"/>
</dbReference>
<dbReference type="InterPro" id="IPR000182">
    <property type="entry name" value="GNAT_dom"/>
</dbReference>
<evidence type="ECO:0000259" key="1">
    <source>
        <dbReference type="PROSITE" id="PS51186"/>
    </source>
</evidence>